<dbReference type="SUPFAM" id="SSF55103">
    <property type="entry name" value="FAD-linked oxidases, C-terminal domain"/>
    <property type="match status" value="1"/>
</dbReference>
<dbReference type="InterPro" id="IPR016166">
    <property type="entry name" value="FAD-bd_PCMH"/>
</dbReference>
<dbReference type="Proteomes" id="UP000663505">
    <property type="component" value="Chromosome"/>
</dbReference>
<dbReference type="GO" id="GO:0016491">
    <property type="term" value="F:oxidoreductase activity"/>
    <property type="evidence" value="ECO:0007669"/>
    <property type="project" value="UniProtKB-KW"/>
</dbReference>
<dbReference type="EMBL" id="CP071182">
    <property type="protein sequence ID" value="QSO48895.1"/>
    <property type="molecule type" value="Genomic_DNA"/>
</dbReference>
<keyword evidence="1" id="KW-0285">Flavoprotein</keyword>
<protein>
    <submittedName>
        <fullName evidence="5">FAD-binding oxidoreductase</fullName>
    </submittedName>
</protein>
<keyword evidence="2" id="KW-0274">FAD</keyword>
<dbReference type="AlphaFoldDB" id="A0A9X7W220"/>
<evidence type="ECO:0000256" key="2">
    <source>
        <dbReference type="ARBA" id="ARBA00022827"/>
    </source>
</evidence>
<dbReference type="InterPro" id="IPR016164">
    <property type="entry name" value="FAD-linked_Oxase-like_C"/>
</dbReference>
<dbReference type="InterPro" id="IPR036318">
    <property type="entry name" value="FAD-bd_PCMH-like_sf"/>
</dbReference>
<sequence>MTRFDGSVGPDEIQKSLSKVCDVGAFGLIETGNDILHNGQSEPVVWTEPTDEEQMADVLRMASEYGWRVGLVGAGTQMATGRLGEPVDVVVRTSRMNRILEFAPADLVVTVQPGVTLDALQAVLAEEGKMLPLDPWVRETATIGGISASGMSGPRRALYGTVRDMAIGLRVVYPDGTMIRTGGKVVKNVAGYDMTKLFIGSYGTLGAMSELTFKLRPLPLHRETVLLYGTAEQIGRVQHRLLTSVLIPSRAEAMYARSEWTLAVDCDENETSARYQTGELLALAKSEGMSFDVRTGVDADAWWEDARSSVVDADLVVRVSVPPTEWPSLADTLTRLTTRLLERHDDAGDGRVFPGHHIMRNGEMVNNRQLFDVCHSFGVTVGVGRMFLNGLSDQESVDVVVKLREATKRRRGTAVIERAAYSVRQRIDPFGDTFAMNPLFQRIKQQIDPGQVLRKGIYAGGI</sequence>
<evidence type="ECO:0000256" key="1">
    <source>
        <dbReference type="ARBA" id="ARBA00022630"/>
    </source>
</evidence>
<gene>
    <name evidence="5" type="ORF">JZ786_08085</name>
</gene>
<dbReference type="PANTHER" id="PTHR11748:SF103">
    <property type="entry name" value="GLYCOLATE OXIDASE SUBUNIT GLCE"/>
    <property type="match status" value="1"/>
</dbReference>
<dbReference type="GO" id="GO:0071949">
    <property type="term" value="F:FAD binding"/>
    <property type="evidence" value="ECO:0007669"/>
    <property type="project" value="InterPro"/>
</dbReference>
<dbReference type="SUPFAM" id="SSF56176">
    <property type="entry name" value="FAD-binding/transporter-associated domain-like"/>
    <property type="match status" value="1"/>
</dbReference>
<dbReference type="InterPro" id="IPR016169">
    <property type="entry name" value="FAD-bd_PCMH_sub2"/>
</dbReference>
<feature type="domain" description="FAD-binding PCMH-type" evidence="4">
    <location>
        <begin position="39"/>
        <end position="218"/>
    </location>
</feature>
<evidence type="ECO:0000313" key="6">
    <source>
        <dbReference type="Proteomes" id="UP000663505"/>
    </source>
</evidence>
<dbReference type="Pfam" id="PF01565">
    <property type="entry name" value="FAD_binding_4"/>
    <property type="match status" value="1"/>
</dbReference>
<evidence type="ECO:0000313" key="5">
    <source>
        <dbReference type="EMBL" id="QSO48895.1"/>
    </source>
</evidence>
<dbReference type="KEGG" id="afx:JZ786_08085"/>
<keyword evidence="3" id="KW-0560">Oxidoreductase</keyword>
<accession>A0A9X7W220</accession>
<evidence type="ECO:0000256" key="3">
    <source>
        <dbReference type="ARBA" id="ARBA00023002"/>
    </source>
</evidence>
<dbReference type="PANTHER" id="PTHR11748">
    <property type="entry name" value="D-LACTATE DEHYDROGENASE"/>
    <property type="match status" value="1"/>
</dbReference>
<dbReference type="RefSeq" id="WP_206658207.1">
    <property type="nucleotide sequence ID" value="NZ_CP071182.1"/>
</dbReference>
<name>A0A9X7W220_9BACL</name>
<organism evidence="5 6">
    <name type="scientific">Alicyclobacillus mengziensis</name>
    <dbReference type="NCBI Taxonomy" id="2931921"/>
    <lineage>
        <taxon>Bacteria</taxon>
        <taxon>Bacillati</taxon>
        <taxon>Bacillota</taxon>
        <taxon>Bacilli</taxon>
        <taxon>Bacillales</taxon>
        <taxon>Alicyclobacillaceae</taxon>
        <taxon>Alicyclobacillus</taxon>
    </lineage>
</organism>
<evidence type="ECO:0000259" key="4">
    <source>
        <dbReference type="PROSITE" id="PS51387"/>
    </source>
</evidence>
<reference evidence="5 6" key="1">
    <citation type="submission" date="2021-02" db="EMBL/GenBank/DDBJ databases">
        <title>Alicyclobacillus curvatus sp. nov. and Alicyclobacillus mengziensis sp. nov., two acidophilic bacteria isolated from acid mine drainage.</title>
        <authorList>
            <person name="Huang Y."/>
        </authorList>
    </citation>
    <scope>NUCLEOTIDE SEQUENCE [LARGE SCALE GENOMIC DNA]</scope>
    <source>
        <strain evidence="5 6">S30H14</strain>
    </source>
</reference>
<keyword evidence="6" id="KW-1185">Reference proteome</keyword>
<dbReference type="PROSITE" id="PS51387">
    <property type="entry name" value="FAD_PCMH"/>
    <property type="match status" value="1"/>
</dbReference>
<dbReference type="Gene3D" id="3.30.465.10">
    <property type="match status" value="1"/>
</dbReference>
<dbReference type="InterPro" id="IPR006094">
    <property type="entry name" value="Oxid_FAD_bind_N"/>
</dbReference>
<proteinExistence type="predicted"/>